<dbReference type="RefSeq" id="YP_009665537.1">
    <property type="nucleotide sequence ID" value="NC_043235.1"/>
</dbReference>
<dbReference type="EMBL" id="JX997183">
    <property type="protein sequence ID" value="AGE58892.1"/>
    <property type="molecule type" value="Genomic_DNA"/>
</dbReference>
<evidence type="ECO:0000256" key="2">
    <source>
        <dbReference type="ARBA" id="ARBA00011900"/>
    </source>
</evidence>
<keyword evidence="5" id="KW-0949">S-adenosyl-L-methionine</keyword>
<dbReference type="KEGG" id="vg:40525763"/>
<dbReference type="Gene3D" id="1.10.1020.10">
    <property type="entry name" value="Adenine-specific Methyltransferase, Domain 2"/>
    <property type="match status" value="1"/>
</dbReference>
<evidence type="ECO:0000256" key="5">
    <source>
        <dbReference type="ARBA" id="ARBA00022691"/>
    </source>
</evidence>
<dbReference type="PROSITE" id="PS00092">
    <property type="entry name" value="N6_MTASE"/>
    <property type="match status" value="1"/>
</dbReference>
<dbReference type="Gene3D" id="3.40.50.150">
    <property type="entry name" value="Vaccinia Virus protein VP39"/>
    <property type="match status" value="1"/>
</dbReference>
<dbReference type="Pfam" id="PF02086">
    <property type="entry name" value="MethyltransfD12"/>
    <property type="match status" value="1"/>
</dbReference>
<dbReference type="GO" id="GO:1904047">
    <property type="term" value="F:S-adenosyl-L-methionine binding"/>
    <property type="evidence" value="ECO:0007669"/>
    <property type="project" value="TreeGrafter"/>
</dbReference>
<dbReference type="GO" id="GO:0006298">
    <property type="term" value="P:mismatch repair"/>
    <property type="evidence" value="ECO:0007669"/>
    <property type="project" value="TreeGrafter"/>
</dbReference>
<evidence type="ECO:0000256" key="4">
    <source>
        <dbReference type="ARBA" id="ARBA00022679"/>
    </source>
</evidence>
<dbReference type="InterPro" id="IPR012263">
    <property type="entry name" value="M_m6A_EcoRV"/>
</dbReference>
<proteinExistence type="inferred from homology"/>
<dbReference type="InterPro" id="IPR002052">
    <property type="entry name" value="DNA_methylase_N6_adenine_CS"/>
</dbReference>
<dbReference type="GeneID" id="40525763"/>
<evidence type="ECO:0000256" key="6">
    <source>
        <dbReference type="ARBA" id="ARBA00047942"/>
    </source>
</evidence>
<dbReference type="PRINTS" id="PR00505">
    <property type="entry name" value="D12N6MTFRASE"/>
</dbReference>
<comment type="catalytic activity">
    <reaction evidence="6">
        <text>a 2'-deoxyadenosine in DNA + S-adenosyl-L-methionine = an N(6)-methyl-2'-deoxyadenosine in DNA + S-adenosyl-L-homocysteine + H(+)</text>
        <dbReference type="Rhea" id="RHEA:15197"/>
        <dbReference type="Rhea" id="RHEA-COMP:12418"/>
        <dbReference type="Rhea" id="RHEA-COMP:12419"/>
        <dbReference type="ChEBI" id="CHEBI:15378"/>
        <dbReference type="ChEBI" id="CHEBI:57856"/>
        <dbReference type="ChEBI" id="CHEBI:59789"/>
        <dbReference type="ChEBI" id="CHEBI:90615"/>
        <dbReference type="ChEBI" id="CHEBI:90616"/>
        <dbReference type="EC" id="2.1.1.72"/>
    </reaction>
</comment>
<dbReference type="GO" id="GO:0009007">
    <property type="term" value="F:site-specific DNA-methyltransferase (adenine-specific) activity"/>
    <property type="evidence" value="ECO:0007669"/>
    <property type="project" value="UniProtKB-EC"/>
</dbReference>
<dbReference type="GO" id="GO:0032259">
    <property type="term" value="P:methylation"/>
    <property type="evidence" value="ECO:0007669"/>
    <property type="project" value="UniProtKB-KW"/>
</dbReference>
<dbReference type="EC" id="2.1.1.72" evidence="2"/>
<reference evidence="7" key="1">
    <citation type="submission" date="2012-10" db="EMBL/GenBank/DDBJ databases">
        <title>Towards defining the chloroviruses: a genomic journey through a genus of large DNA viruses.</title>
        <authorList>
            <person name="Jeanniard A."/>
            <person name="Dunigan D.D."/>
            <person name="Gurnon J.R."/>
            <person name="Agarkova I."/>
            <person name="Kang M."/>
            <person name="Vitek J."/>
            <person name="Duncan G."/>
            <person name="McClung O.W."/>
            <person name="Larsen M."/>
            <person name="Claverie J.-M."/>
            <person name="Van Etten J.L."/>
            <person name="Blanc G."/>
        </authorList>
    </citation>
    <scope>NUCLEOTIDE SEQUENCE</scope>
</reference>
<dbReference type="SUPFAM" id="SSF53335">
    <property type="entry name" value="S-adenosyl-L-methionine-dependent methyltransferases"/>
    <property type="match status" value="1"/>
</dbReference>
<dbReference type="GO" id="GO:0043565">
    <property type="term" value="F:sequence-specific DNA binding"/>
    <property type="evidence" value="ECO:0007669"/>
    <property type="project" value="TreeGrafter"/>
</dbReference>
<gene>
    <name evidence="7" type="primary">NYs-1_810R</name>
    <name evidence="7" type="ORF">PBCVNYs1_810R</name>
</gene>
<evidence type="ECO:0000256" key="1">
    <source>
        <dbReference type="ARBA" id="ARBA00006594"/>
    </source>
</evidence>
<organism evidence="7">
    <name type="scientific">Paramecium bursaria Chlorella virus NYs1</name>
    <dbReference type="NCBI Taxonomy" id="83442"/>
    <lineage>
        <taxon>Viruses</taxon>
        <taxon>Varidnaviria</taxon>
        <taxon>Bamfordvirae</taxon>
        <taxon>Nucleocytoviricota</taxon>
        <taxon>Megaviricetes</taxon>
        <taxon>Algavirales</taxon>
        <taxon>Phycodnaviridae</taxon>
        <taxon>Chlorovirus</taxon>
        <taxon>Chlorovirus newyorkense</taxon>
    </lineage>
</organism>
<comment type="similarity">
    <text evidence="1">Belongs to the N(4)/N(6)-methyltransferase family.</text>
</comment>
<keyword evidence="3 7" id="KW-0489">Methyltransferase</keyword>
<sequence>MLRAISISLLFLLGILFWNMSQDPSEPLFRPCNMSIYFISTKSSFYFVYIDQFTVIAMSSPFLKWVGGKQKLTKEIIPLFPTNIDTYHEPFLGGGSVLLAVLNSDIKIKKIRANDLNAYLVRTYIDVRDNTEELITSLKDLENSEEDYYKNRKLFNELKKNGHFSVKASALFIYLNKTCFRGLYRESPNGFNVSFGHYKNPDYIQADLLRDWSNKIKNVEFSCLPYQDFLHEVRENDFVYLDPPYVPENKTSFTKYNISDFLDHDRLFSIVKSLPRFVMSNSKTEHTLSAFAEFEILEIIARRSINSKKPGSTTTEIIIHNMR</sequence>
<dbReference type="GO" id="GO:0009307">
    <property type="term" value="P:DNA restriction-modification system"/>
    <property type="evidence" value="ECO:0007669"/>
    <property type="project" value="InterPro"/>
</dbReference>
<dbReference type="NCBIfam" id="TIGR00571">
    <property type="entry name" value="dam"/>
    <property type="match status" value="1"/>
</dbReference>
<protein>
    <recommendedName>
        <fullName evidence="2">site-specific DNA-methyltransferase (adenine-specific)</fullName>
        <ecNumber evidence="2">2.1.1.72</ecNumber>
    </recommendedName>
</protein>
<evidence type="ECO:0000256" key="3">
    <source>
        <dbReference type="ARBA" id="ARBA00022603"/>
    </source>
</evidence>
<accession>M1I3P8</accession>
<evidence type="ECO:0000313" key="7">
    <source>
        <dbReference type="EMBL" id="AGE58892.1"/>
    </source>
</evidence>
<keyword evidence="4 7" id="KW-0808">Transferase</keyword>
<dbReference type="InterPro" id="IPR029063">
    <property type="entry name" value="SAM-dependent_MTases_sf"/>
</dbReference>
<dbReference type="InterPro" id="IPR012327">
    <property type="entry name" value="MeTrfase_D12"/>
</dbReference>
<dbReference type="InterPro" id="IPR023095">
    <property type="entry name" value="Ade_MeTrfase_dom_2"/>
</dbReference>
<dbReference type="PANTHER" id="PTHR30481:SF3">
    <property type="entry name" value="DNA ADENINE METHYLASE"/>
    <property type="match status" value="1"/>
</dbReference>
<dbReference type="PANTHER" id="PTHR30481">
    <property type="entry name" value="DNA ADENINE METHYLASE"/>
    <property type="match status" value="1"/>
</dbReference>
<name>M1I3P8_9PHYC</name>
<dbReference type="PIRSF" id="PIRSF000398">
    <property type="entry name" value="M_m6A_EcoRV"/>
    <property type="match status" value="1"/>
</dbReference>
<dbReference type="REBASE" id="60603">
    <property type="entry name" value="M.CviNYs1ORF810P"/>
</dbReference>